<evidence type="ECO:0008006" key="5">
    <source>
        <dbReference type="Google" id="ProtNLM"/>
    </source>
</evidence>
<dbReference type="STRING" id="1344003.SAMN05445060_3613"/>
<feature type="transmembrane region" description="Helical" evidence="2">
    <location>
        <begin position="163"/>
        <end position="185"/>
    </location>
</feature>
<feature type="transmembrane region" description="Helical" evidence="2">
    <location>
        <begin position="220"/>
        <end position="240"/>
    </location>
</feature>
<dbReference type="Proteomes" id="UP000186218">
    <property type="component" value="Unassembled WGS sequence"/>
</dbReference>
<feature type="region of interest" description="Disordered" evidence="1">
    <location>
        <begin position="1"/>
        <end position="25"/>
    </location>
</feature>
<feature type="transmembrane region" description="Helical" evidence="2">
    <location>
        <begin position="306"/>
        <end position="326"/>
    </location>
</feature>
<evidence type="ECO:0000313" key="4">
    <source>
        <dbReference type="Proteomes" id="UP000186218"/>
    </source>
</evidence>
<gene>
    <name evidence="3" type="ORF">SAMN05445060_3613</name>
</gene>
<protein>
    <recommendedName>
        <fullName evidence="5">ABC-2 family transporter protein</fullName>
    </recommendedName>
</protein>
<evidence type="ECO:0000256" key="1">
    <source>
        <dbReference type="SAM" id="MobiDB-lite"/>
    </source>
</evidence>
<dbReference type="EMBL" id="FTNT01000012">
    <property type="protein sequence ID" value="SIS20477.1"/>
    <property type="molecule type" value="Genomic_DNA"/>
</dbReference>
<sequence>MTMLAKSGTTSHAVVAPGSDGASGRAVNPRKLVALVVGVGILLGAMITAFALPAARSAPHHIPIAVVGSEAQSAQVGRQLPGFDVTAYPSVGAARTAIEHRDVYAAITVTGHDVTTTVASAASPTVATTVTGIGQKLAGATGKAAHNDDIRSFPAKDPKGTGLAAGALPLALGGWIGAMVIMLLLRGSGERLLAAAGVAVIGGLSAVAVLRFLVGTFDHGYWTTAGAGMLGIGATSMMVLGLRELFGSKGLAVAAVLLIFLGNPLSGLSSAPEMLPTPWGRIGQLLPPGATGSLLRDMSFFDGNAITGPIIVLACWLLGGLALYGIGARRAAATAG</sequence>
<reference evidence="3 4" key="1">
    <citation type="submission" date="2017-01" db="EMBL/GenBank/DDBJ databases">
        <authorList>
            <person name="Mah S.A."/>
            <person name="Swanson W.J."/>
            <person name="Moy G.W."/>
            <person name="Vacquier V.D."/>
        </authorList>
    </citation>
    <scope>NUCLEOTIDE SEQUENCE [LARGE SCALE GENOMIC DNA]</scope>
    <source>
        <strain evidence="3 4">CPCC 203464</strain>
    </source>
</reference>
<keyword evidence="2" id="KW-0472">Membrane</keyword>
<feature type="transmembrane region" description="Helical" evidence="2">
    <location>
        <begin position="32"/>
        <end position="52"/>
    </location>
</feature>
<evidence type="ECO:0000256" key="2">
    <source>
        <dbReference type="SAM" id="Phobius"/>
    </source>
</evidence>
<proteinExistence type="predicted"/>
<feature type="transmembrane region" description="Helical" evidence="2">
    <location>
        <begin position="252"/>
        <end position="271"/>
    </location>
</feature>
<accession>A0A1N7H6H9</accession>
<name>A0A1N7H6H9_9NOCA</name>
<keyword evidence="2" id="KW-0812">Transmembrane</keyword>
<organism evidence="3 4">
    <name type="scientific">Williamsia sterculiae</name>
    <dbReference type="NCBI Taxonomy" id="1344003"/>
    <lineage>
        <taxon>Bacteria</taxon>
        <taxon>Bacillati</taxon>
        <taxon>Actinomycetota</taxon>
        <taxon>Actinomycetes</taxon>
        <taxon>Mycobacteriales</taxon>
        <taxon>Nocardiaceae</taxon>
        <taxon>Williamsia</taxon>
    </lineage>
</organism>
<feature type="transmembrane region" description="Helical" evidence="2">
    <location>
        <begin position="192"/>
        <end position="214"/>
    </location>
</feature>
<keyword evidence="2" id="KW-1133">Transmembrane helix</keyword>
<keyword evidence="4" id="KW-1185">Reference proteome</keyword>
<evidence type="ECO:0000313" key="3">
    <source>
        <dbReference type="EMBL" id="SIS20477.1"/>
    </source>
</evidence>
<dbReference type="RefSeq" id="WP_234974468.1">
    <property type="nucleotide sequence ID" value="NZ_FTNT01000012.1"/>
</dbReference>
<dbReference type="AlphaFoldDB" id="A0A1N7H6H9"/>